<feature type="compositionally biased region" description="Low complexity" evidence="1">
    <location>
        <begin position="237"/>
        <end position="250"/>
    </location>
</feature>
<accession>A0ABQ9YCL9</accession>
<name>A0ABQ9YCL9_9EUKA</name>
<proteinExistence type="predicted"/>
<evidence type="ECO:0000313" key="2">
    <source>
        <dbReference type="EMBL" id="KAK2961445.1"/>
    </source>
</evidence>
<feature type="region of interest" description="Disordered" evidence="1">
    <location>
        <begin position="231"/>
        <end position="285"/>
    </location>
</feature>
<feature type="compositionally biased region" description="Acidic residues" evidence="1">
    <location>
        <begin position="258"/>
        <end position="279"/>
    </location>
</feature>
<keyword evidence="3" id="KW-1185">Reference proteome</keyword>
<sequence length="285" mass="32068">MFVFSLISVASAALFGGPERVNLDTYLRNRWMLSFTKVSPNEQEETQLDFSGLLQPIPRSPYNYTLLLRNATTMESIEKRVYFTKEDEQSFSISLSEAPPQVEEGEKPEPFEPTLEFVADVKTQVQPTTSFISSIFSVKPYNARIEFEGLSGDLFRIRIEKANVGFTNGDKVTSVQFHELTNSITPVEDNEILYIYGRKINQQQQMNPLMQFGPIAMMVVMQFLQSKMMGNRQQNNAPPAGRGADAPAGPQRSRTTVEEIDDEAGGDDEGDEGNDDNTEEHDKVD</sequence>
<evidence type="ECO:0000313" key="3">
    <source>
        <dbReference type="Proteomes" id="UP001281761"/>
    </source>
</evidence>
<dbReference type="Proteomes" id="UP001281761">
    <property type="component" value="Unassembled WGS sequence"/>
</dbReference>
<evidence type="ECO:0000256" key="1">
    <source>
        <dbReference type="SAM" id="MobiDB-lite"/>
    </source>
</evidence>
<comment type="caution">
    <text evidence="2">The sequence shown here is derived from an EMBL/GenBank/DDBJ whole genome shotgun (WGS) entry which is preliminary data.</text>
</comment>
<gene>
    <name evidence="2" type="ORF">BLNAU_3566</name>
</gene>
<reference evidence="2 3" key="1">
    <citation type="journal article" date="2022" name="bioRxiv">
        <title>Genomics of Preaxostyla Flagellates Illuminates Evolutionary Transitions and the Path Towards Mitochondrial Loss.</title>
        <authorList>
            <person name="Novak L.V.F."/>
            <person name="Treitli S.C."/>
            <person name="Pyrih J."/>
            <person name="Halakuc P."/>
            <person name="Pipaliya S.V."/>
            <person name="Vacek V."/>
            <person name="Brzon O."/>
            <person name="Soukal P."/>
            <person name="Eme L."/>
            <person name="Dacks J.B."/>
            <person name="Karnkowska A."/>
            <person name="Elias M."/>
            <person name="Hampl V."/>
        </authorList>
    </citation>
    <scope>NUCLEOTIDE SEQUENCE [LARGE SCALE GENOMIC DNA]</scope>
    <source>
        <strain evidence="2">NAU3</strain>
        <tissue evidence="2">Gut</tissue>
    </source>
</reference>
<protein>
    <submittedName>
        <fullName evidence="2">Uncharacterized protein</fullName>
    </submittedName>
</protein>
<dbReference type="EMBL" id="JARBJD010000016">
    <property type="protein sequence ID" value="KAK2961445.1"/>
    <property type="molecule type" value="Genomic_DNA"/>
</dbReference>
<organism evidence="2 3">
    <name type="scientific">Blattamonas nauphoetae</name>
    <dbReference type="NCBI Taxonomy" id="2049346"/>
    <lineage>
        <taxon>Eukaryota</taxon>
        <taxon>Metamonada</taxon>
        <taxon>Preaxostyla</taxon>
        <taxon>Oxymonadida</taxon>
        <taxon>Blattamonas</taxon>
    </lineage>
</organism>